<dbReference type="Proteomes" id="UP001221757">
    <property type="component" value="Unassembled WGS sequence"/>
</dbReference>
<keyword evidence="2" id="KW-1185">Reference proteome</keyword>
<proteinExistence type="predicted"/>
<reference evidence="1" key="1">
    <citation type="submission" date="2023-03" db="EMBL/GenBank/DDBJ databases">
        <title>Massive genome expansion in bonnet fungi (Mycena s.s.) driven by repeated elements and novel gene families across ecological guilds.</title>
        <authorList>
            <consortium name="Lawrence Berkeley National Laboratory"/>
            <person name="Harder C.B."/>
            <person name="Miyauchi S."/>
            <person name="Viragh M."/>
            <person name="Kuo A."/>
            <person name="Thoen E."/>
            <person name="Andreopoulos B."/>
            <person name="Lu D."/>
            <person name="Skrede I."/>
            <person name="Drula E."/>
            <person name="Henrissat B."/>
            <person name="Morin E."/>
            <person name="Kohler A."/>
            <person name="Barry K."/>
            <person name="LaButti K."/>
            <person name="Morin E."/>
            <person name="Salamov A."/>
            <person name="Lipzen A."/>
            <person name="Mereny Z."/>
            <person name="Hegedus B."/>
            <person name="Baldrian P."/>
            <person name="Stursova M."/>
            <person name="Weitz H."/>
            <person name="Taylor A."/>
            <person name="Grigoriev I.V."/>
            <person name="Nagy L.G."/>
            <person name="Martin F."/>
            <person name="Kauserud H."/>
        </authorList>
    </citation>
    <scope>NUCLEOTIDE SEQUENCE</scope>
    <source>
        <strain evidence="1">CBHHK067</strain>
    </source>
</reference>
<evidence type="ECO:0000313" key="1">
    <source>
        <dbReference type="EMBL" id="KAJ7603064.1"/>
    </source>
</evidence>
<dbReference type="AlphaFoldDB" id="A0AAD7F8I5"/>
<gene>
    <name evidence="1" type="ORF">B0H17DRAFT_1154823</name>
</gene>
<comment type="caution">
    <text evidence="1">The sequence shown here is derived from an EMBL/GenBank/DDBJ whole genome shotgun (WGS) entry which is preliminary data.</text>
</comment>
<sequence length="264" mass="30310">MVRPLGFHLRAHCGIKGIENQDALAFLFVPLLDCGLEINGRWTMFRAAVFHHGHRSPKGCREQSFGELGENGWEDYGFTKVWTRTEKIYLVPTEVHAWRTSGTLQEHFQRDIAEELISGVQQGDVWGWFFRNVDLFRPPASSMFPRTSTAREGYSSWKEMPPRILDSIACMRDAVHLNVIPKNPNTLADYGFTRTDQRDHGMLLAVYTALFIDKGVYPSDILLLCDAGILKNNIIAKMHVLEWFENNLYVFEDDKPVSRWEASS</sequence>
<accession>A0AAD7F8I5</accession>
<evidence type="ECO:0000313" key="2">
    <source>
        <dbReference type="Proteomes" id="UP001221757"/>
    </source>
</evidence>
<organism evidence="1 2">
    <name type="scientific">Mycena rosella</name>
    <name type="common">Pink bonnet</name>
    <name type="synonym">Agaricus rosellus</name>
    <dbReference type="NCBI Taxonomy" id="1033263"/>
    <lineage>
        <taxon>Eukaryota</taxon>
        <taxon>Fungi</taxon>
        <taxon>Dikarya</taxon>
        <taxon>Basidiomycota</taxon>
        <taxon>Agaricomycotina</taxon>
        <taxon>Agaricomycetes</taxon>
        <taxon>Agaricomycetidae</taxon>
        <taxon>Agaricales</taxon>
        <taxon>Marasmiineae</taxon>
        <taxon>Mycenaceae</taxon>
        <taxon>Mycena</taxon>
    </lineage>
</organism>
<name>A0AAD7F8I5_MYCRO</name>
<protein>
    <submittedName>
        <fullName evidence="1">Uncharacterized protein</fullName>
    </submittedName>
</protein>
<dbReference type="EMBL" id="JARKIE010001330">
    <property type="protein sequence ID" value="KAJ7603064.1"/>
    <property type="molecule type" value="Genomic_DNA"/>
</dbReference>